<dbReference type="GO" id="GO:0004519">
    <property type="term" value="F:endonuclease activity"/>
    <property type="evidence" value="ECO:0007669"/>
    <property type="project" value="UniProtKB-KW"/>
</dbReference>
<dbReference type="GO" id="GO:0003964">
    <property type="term" value="F:RNA-directed DNA polymerase activity"/>
    <property type="evidence" value="ECO:0007669"/>
    <property type="project" value="UniProtKB-KW"/>
</dbReference>
<evidence type="ECO:0000256" key="4">
    <source>
        <dbReference type="ARBA" id="ARBA00022722"/>
    </source>
</evidence>
<dbReference type="InterPro" id="IPR012337">
    <property type="entry name" value="RNaseH-like_sf"/>
</dbReference>
<dbReference type="PANTHER" id="PTHR37984:SF5">
    <property type="entry name" value="PROTEIN NYNRIN-LIKE"/>
    <property type="match status" value="1"/>
</dbReference>
<evidence type="ECO:0000313" key="11">
    <source>
        <dbReference type="Proteomes" id="UP001172457"/>
    </source>
</evidence>
<feature type="compositionally biased region" description="Polar residues" evidence="8">
    <location>
        <begin position="319"/>
        <end position="334"/>
    </location>
</feature>
<keyword evidence="5" id="KW-0255">Endonuclease</keyword>
<dbReference type="Gene3D" id="3.30.420.10">
    <property type="entry name" value="Ribonuclease H-like superfamily/Ribonuclease H"/>
    <property type="match status" value="1"/>
</dbReference>
<dbReference type="EC" id="2.7.7.49" evidence="1"/>
<dbReference type="InterPro" id="IPR041373">
    <property type="entry name" value="RT_RNaseH"/>
</dbReference>
<dbReference type="InterPro" id="IPR013103">
    <property type="entry name" value="RVT_2"/>
</dbReference>
<evidence type="ECO:0000256" key="6">
    <source>
        <dbReference type="ARBA" id="ARBA00022801"/>
    </source>
</evidence>
<organism evidence="10 11">
    <name type="scientific">Centaurea solstitialis</name>
    <name type="common">yellow star-thistle</name>
    <dbReference type="NCBI Taxonomy" id="347529"/>
    <lineage>
        <taxon>Eukaryota</taxon>
        <taxon>Viridiplantae</taxon>
        <taxon>Streptophyta</taxon>
        <taxon>Embryophyta</taxon>
        <taxon>Tracheophyta</taxon>
        <taxon>Spermatophyta</taxon>
        <taxon>Magnoliopsida</taxon>
        <taxon>eudicotyledons</taxon>
        <taxon>Gunneridae</taxon>
        <taxon>Pentapetalae</taxon>
        <taxon>asterids</taxon>
        <taxon>campanulids</taxon>
        <taxon>Asterales</taxon>
        <taxon>Asteraceae</taxon>
        <taxon>Carduoideae</taxon>
        <taxon>Cardueae</taxon>
        <taxon>Centaureinae</taxon>
        <taxon>Centaurea</taxon>
    </lineage>
</organism>
<feature type="compositionally biased region" description="Basic and acidic residues" evidence="8">
    <location>
        <begin position="339"/>
        <end position="356"/>
    </location>
</feature>
<dbReference type="Pfam" id="PF17921">
    <property type="entry name" value="Integrase_H2C2"/>
    <property type="match status" value="1"/>
</dbReference>
<dbReference type="Pfam" id="PF07727">
    <property type="entry name" value="RVT_2"/>
    <property type="match status" value="1"/>
</dbReference>
<keyword evidence="3" id="KW-0548">Nucleotidyltransferase</keyword>
<dbReference type="Pfam" id="PF03732">
    <property type="entry name" value="Retrotrans_gag"/>
    <property type="match status" value="1"/>
</dbReference>
<evidence type="ECO:0000313" key="10">
    <source>
        <dbReference type="EMBL" id="KAJ9558281.1"/>
    </source>
</evidence>
<dbReference type="Pfam" id="PF00665">
    <property type="entry name" value="rve"/>
    <property type="match status" value="1"/>
</dbReference>
<dbReference type="Pfam" id="PF00078">
    <property type="entry name" value="RVT_1"/>
    <property type="match status" value="1"/>
</dbReference>
<evidence type="ECO:0000256" key="5">
    <source>
        <dbReference type="ARBA" id="ARBA00022759"/>
    </source>
</evidence>
<dbReference type="GO" id="GO:0003676">
    <property type="term" value="F:nucleic acid binding"/>
    <property type="evidence" value="ECO:0007669"/>
    <property type="project" value="InterPro"/>
</dbReference>
<dbReference type="InterPro" id="IPR021109">
    <property type="entry name" value="Peptidase_aspartic_dom_sf"/>
</dbReference>
<dbReference type="SUPFAM" id="SSF56672">
    <property type="entry name" value="DNA/RNA polymerases"/>
    <property type="match status" value="2"/>
</dbReference>
<reference evidence="10" key="1">
    <citation type="submission" date="2023-03" db="EMBL/GenBank/DDBJ databases">
        <title>Chromosome-scale reference genome and RAD-based genetic map of yellow starthistle (Centaurea solstitialis) reveal putative structural variation and QTLs associated with invader traits.</title>
        <authorList>
            <person name="Reatini B."/>
            <person name="Cang F.A."/>
            <person name="Jiang Q."/>
            <person name="Mckibben M.T.W."/>
            <person name="Barker M.S."/>
            <person name="Rieseberg L.H."/>
            <person name="Dlugosch K.M."/>
        </authorList>
    </citation>
    <scope>NUCLEOTIDE SEQUENCE</scope>
    <source>
        <strain evidence="10">CAN-66</strain>
        <tissue evidence="10">Leaf</tissue>
    </source>
</reference>
<name>A0AA38TMV3_9ASTR</name>
<keyword evidence="7" id="KW-0695">RNA-directed DNA polymerase</keyword>
<dbReference type="CDD" id="cd09274">
    <property type="entry name" value="RNase_HI_RT_Ty3"/>
    <property type="match status" value="1"/>
</dbReference>
<dbReference type="InterPro" id="IPR001584">
    <property type="entry name" value="Integrase_cat-core"/>
</dbReference>
<dbReference type="GO" id="GO:0015074">
    <property type="term" value="P:DNA integration"/>
    <property type="evidence" value="ECO:0007669"/>
    <property type="project" value="InterPro"/>
</dbReference>
<proteinExistence type="predicted"/>
<dbReference type="InterPro" id="IPR043502">
    <property type="entry name" value="DNA/RNA_pol_sf"/>
</dbReference>
<dbReference type="Gene3D" id="3.30.70.270">
    <property type="match status" value="2"/>
</dbReference>
<accession>A0AA38TMV3</accession>
<dbReference type="InterPro" id="IPR000477">
    <property type="entry name" value="RT_dom"/>
</dbReference>
<dbReference type="FunFam" id="3.30.70.270:FF:000020">
    <property type="entry name" value="Transposon Tf2-6 polyprotein-like Protein"/>
    <property type="match status" value="1"/>
</dbReference>
<feature type="compositionally biased region" description="Low complexity" evidence="8">
    <location>
        <begin position="435"/>
        <end position="445"/>
    </location>
</feature>
<dbReference type="PANTHER" id="PTHR37984">
    <property type="entry name" value="PROTEIN CBG26694"/>
    <property type="match status" value="1"/>
</dbReference>
<dbReference type="Gene3D" id="2.40.70.10">
    <property type="entry name" value="Acid Proteases"/>
    <property type="match status" value="1"/>
</dbReference>
<dbReference type="CDD" id="cd01647">
    <property type="entry name" value="RT_LTR"/>
    <property type="match status" value="1"/>
</dbReference>
<dbReference type="SUPFAM" id="SSF53098">
    <property type="entry name" value="Ribonuclease H-like"/>
    <property type="match status" value="1"/>
</dbReference>
<feature type="region of interest" description="Disordered" evidence="8">
    <location>
        <begin position="319"/>
        <end position="445"/>
    </location>
</feature>
<dbReference type="FunFam" id="3.10.20.370:FF:000001">
    <property type="entry name" value="Retrovirus-related Pol polyprotein from transposon 17.6-like protein"/>
    <property type="match status" value="1"/>
</dbReference>
<dbReference type="InterPro" id="IPR005162">
    <property type="entry name" value="Retrotrans_gag_dom"/>
</dbReference>
<keyword evidence="4" id="KW-0540">Nuclease</keyword>
<evidence type="ECO:0000259" key="9">
    <source>
        <dbReference type="PROSITE" id="PS50994"/>
    </source>
</evidence>
<sequence>MDYAVPVLDQLNLGIARPRINAHHFELKPIMFHMLQTNGQFAGFPSEDPHAHLKSFMAITNTFIIPGVPQDSLRLTPFQFSLRDRARAWFNSLAPGSVTSWNNMAEKFLRKYFPPNRNAKSRSEICNFRQLNDEPIPESWERFKELLRRCPHHGIPYCIQLETFYNGLTPNAKQMLDATAGGAFTASTYNEGYDILEKISINNGHWSDPRAISATPIRSVAGSQDQNAITALAAQLASMTTLLKNLASGQGGQQTANELEEVVLTVSCNSNFQNKQAYQNRQPQQAESSNSMENWIKGFMTQTQASIRNLETQISQLASSQANRPTCTLPSNTEVPRAPGKEHVKAMALRSGKELEGPVPKSSGTTTRKEFEPTLKSKPSVPLPTILEEPEGPSQTLGNTKPVPEPVSISTQAAPIGSYHPFKENIEKPPKETKTTSSPQSSCSTSEPVIKPIQLHINIPFVEAIEQIPLYAKFLKDILSKKKKLDDFETVAFTEGYDTLMTKTIPPKLKDSGCFTIPVSIGGKQIGKALYDLGASINLMPLSVFNSLGIGEVRPTSVTILLADKTIAYPKGKIEDVLVQVDRFVFPADFIILDFEADKDIPILLGRPFLATGRTLIDVQKGELTMRLQDQEITFNVFNSMKYPSGMEDCFALNDIESRCHREGIEEACKLEEEVDEDLDQIDETVQMDVAAFEVLENTDGKSFTPSIVSPPDLELKQLPSHLKYAFLGEQDKLPVIISSTLELHHEKKLVELLKLHTKAIGWTIADLKGISPSICQHKIILEEKDFTSVEPQRRLNPVMKEVVKKEILKWLDAGIIFPIASSSWMSFSAIPFYTPEESLKLINGKWKLTGQNFPVWKMHLDNILRAQGKFYVLEKPVSRPKSNSPKEEFTQYFKYMADESDARLVAKGFTQTHGIDYDETFSPVAMLKSIRILMAISAYFNYEIWQMDVKTAFLNGKLTEDVYMEQPEGFEDPKNPNKVCKLLKSIYGLKQASRSWNLHFDERIKEFGFAKSEFEPCVYTKFSGSIVTFLVLYVDGILLIGNDVPTLQSVKSWLSRCFQMKDLGEAAYILGIKIYRNRSKRLIGLSQSTYIDKILKRFRMDESKKRFIPMQHGIVLSKTKCPVSSQDQDKMKSVPYASAIGSIMYAMLCTRPDVAYSVSVTSRYQQNPGEPHWVAVKNILKYLRRTKDMFFVFGGSEDEISVNGYSDASFQTDRDDFRSQSGYVFTLNGGAISWKSSKQDMIADSTTEAEYIAASDAAKEAVWLRIFLSDLRVVASVSRPIDIFCDNSGAVAQAKEPREHHKSRHVLRKYHLIREIIGRGDVRICKIPTEENVADPLTKTLARVKHEAHANSIGMQYLDAMPTVPNSPIQCVPKKGGFTVVENDKNELIPTRVVSGWRICMDYRKLNKATQKDHFPLPFIDQMLDRLAGKEYYCFLDGYSGYNQIAIAPEDQEKTTFTSPYGTFAFKRMPFGLCNAPATFQRCMMSIFSDILEKSIKIFMDDFSVYGSSFDDCLENLRKGLERCEETDLVLNWEKCHFMVTEGIVLGHLISKRGVEVDKAKLEIIDKLPEPTTVKGIRSFLGHAGFYRRFIKDFSKISKPLCLLLQHDQKFDFDKECRNAFLTLKKALITAPIVVAPDWNKPFEIMCDASDYAVGAVLGQRYEKIFHSIYYASKTLNEAQTNYTTTEKELLAVVFAFEKFRSYLIGTKIIVHTTDHAAIKYLISKEDAKPSLIRWVLLLQEFDLEIVDRKGTENQVADHLSRLEQFEKDQKEGDIIETFPDEKILAVEHRLPWFADMANYLAGGIKPQNLTKHMLKKFLHDSKFYFWDDHFLFKIGTDQILRRCVPDEDVAAILELCHKAPYGGHFGGQRTAAKVLQSGFYWPTLFKDSHNFCQRCDECQRTGSISQKNEMPLNGILEVELFDVWGIDFMGPFPSSNNCQYILVAVDYVSKWVEAVACASNDAKTVVKFLQKNIFTRFGTPRALISDEGTHFVNHMLKGVLNKYNINHRIATAYHPQTNGLAELSNREIKGILEKVVKPNRKDWAFKLYDALWAYRTAFKTPIGMSPYKLVFGKACHLPLELEHKAYWAIKELNMSTDNAGNKRLLQLCEMEELRHLSYENAKLYKDRTKRWHDKRIHHRDLKEGQQVLLFNSRLRLFPGKLKTRWSGPFVIHKVYPHGVIDLVNPESNAIFKINGQRVKLYHDAVAIPEHS</sequence>
<dbReference type="Gene3D" id="3.10.10.10">
    <property type="entry name" value="HIV Type 1 Reverse Transcriptase, subunit A, domain 1"/>
    <property type="match status" value="2"/>
</dbReference>
<evidence type="ECO:0000256" key="8">
    <source>
        <dbReference type="SAM" id="MobiDB-lite"/>
    </source>
</evidence>
<dbReference type="CDD" id="cd09272">
    <property type="entry name" value="RNase_HI_RT_Ty1"/>
    <property type="match status" value="1"/>
</dbReference>
<dbReference type="Proteomes" id="UP001172457">
    <property type="component" value="Chromosome 3"/>
</dbReference>
<dbReference type="InterPro" id="IPR043128">
    <property type="entry name" value="Rev_trsase/Diguanyl_cyclase"/>
</dbReference>
<protein>
    <recommendedName>
        <fullName evidence="1">RNA-directed DNA polymerase</fullName>
        <ecNumber evidence="1">2.7.7.49</ecNumber>
    </recommendedName>
</protein>
<feature type="domain" description="Integrase catalytic" evidence="9">
    <location>
        <begin position="1909"/>
        <end position="2076"/>
    </location>
</feature>
<evidence type="ECO:0000256" key="2">
    <source>
        <dbReference type="ARBA" id="ARBA00022679"/>
    </source>
</evidence>
<dbReference type="EMBL" id="JARYMX010000003">
    <property type="protein sequence ID" value="KAJ9558281.1"/>
    <property type="molecule type" value="Genomic_DNA"/>
</dbReference>
<feature type="compositionally biased region" description="Basic and acidic residues" evidence="8">
    <location>
        <begin position="421"/>
        <end position="434"/>
    </location>
</feature>
<dbReference type="InterPro" id="IPR036397">
    <property type="entry name" value="RNaseH_sf"/>
</dbReference>
<dbReference type="Gene3D" id="1.10.340.70">
    <property type="match status" value="1"/>
</dbReference>
<evidence type="ECO:0000256" key="1">
    <source>
        <dbReference type="ARBA" id="ARBA00012493"/>
    </source>
</evidence>
<keyword evidence="2" id="KW-0808">Transferase</keyword>
<comment type="caution">
    <text evidence="10">The sequence shown here is derived from an EMBL/GenBank/DDBJ whole genome shotgun (WGS) entry which is preliminary data.</text>
</comment>
<dbReference type="Pfam" id="PF17917">
    <property type="entry name" value="RT_RNaseH"/>
    <property type="match status" value="1"/>
</dbReference>
<dbReference type="InterPro" id="IPR050951">
    <property type="entry name" value="Retrovirus_Pol_polyprotein"/>
</dbReference>
<gene>
    <name evidence="10" type="ORF">OSB04_012895</name>
</gene>
<evidence type="ECO:0000256" key="3">
    <source>
        <dbReference type="ARBA" id="ARBA00022695"/>
    </source>
</evidence>
<dbReference type="GO" id="GO:0016787">
    <property type="term" value="F:hydrolase activity"/>
    <property type="evidence" value="ECO:0007669"/>
    <property type="project" value="UniProtKB-KW"/>
</dbReference>
<keyword evidence="6" id="KW-0378">Hydrolase</keyword>
<keyword evidence="11" id="KW-1185">Reference proteome</keyword>
<evidence type="ECO:0000256" key="7">
    <source>
        <dbReference type="ARBA" id="ARBA00022918"/>
    </source>
</evidence>
<dbReference type="CDD" id="cd00303">
    <property type="entry name" value="retropepsin_like"/>
    <property type="match status" value="1"/>
</dbReference>
<dbReference type="PROSITE" id="PS50994">
    <property type="entry name" value="INTEGRASE"/>
    <property type="match status" value="1"/>
</dbReference>
<dbReference type="InterPro" id="IPR041588">
    <property type="entry name" value="Integrase_H2C2"/>
</dbReference>